<dbReference type="Proteomes" id="UP000269669">
    <property type="component" value="Unassembled WGS sequence"/>
</dbReference>
<proteinExistence type="inferred from homology"/>
<dbReference type="PANTHER" id="PTHR12737:SF9">
    <property type="entry name" value="DIMETHYLARGININASE"/>
    <property type="match status" value="1"/>
</dbReference>
<dbReference type="PANTHER" id="PTHR12737">
    <property type="entry name" value="DIMETHYLARGININE DIMETHYLAMINOHYDROLASE"/>
    <property type="match status" value="1"/>
</dbReference>
<dbReference type="EMBL" id="RSDW01000001">
    <property type="protein sequence ID" value="RSL14596.1"/>
    <property type="molecule type" value="Genomic_DNA"/>
</dbReference>
<dbReference type="InterPro" id="IPR033199">
    <property type="entry name" value="DDAH-like"/>
</dbReference>
<dbReference type="Gene3D" id="3.75.10.10">
    <property type="entry name" value="L-arginine/glycine Amidinotransferase, Chain A"/>
    <property type="match status" value="1"/>
</dbReference>
<comment type="caution">
    <text evidence="3">The sequence shown here is derived from an EMBL/GenBank/DDBJ whole genome shotgun (WGS) entry which is preliminary data.</text>
</comment>
<accession>A0A428MCJ8</accession>
<evidence type="ECO:0000256" key="1">
    <source>
        <dbReference type="ARBA" id="ARBA00008532"/>
    </source>
</evidence>
<sequence length="304" mass="33702">MITSNPVISTVVSSPSHLASLPHFDRPTYLMCPPQFYDVNYVINPWMAGNLHRPSRDAAFAQWNNLHQHLQRISDVRLLQARPNLPDMVFVAHSALVQHGVAAVSSFAHPQRQAEEQYLRRWFQTAGFLVWETPRETAFEGEGDALFNATGDHLWAAHGVRTCRQSHRHVADAWHTPVTSLHLVDPRFYHLDTCFAPLSGGHLLYFPAAFDGPSLAKIEAAYPVDKRIAVTETEATHFVCNLINTGKNIIMGTAGTDLATRLTKLGYEVAELDLSEFLRGGGSAKALALRLSDTTVTNALPISM</sequence>
<evidence type="ECO:0000313" key="3">
    <source>
        <dbReference type="EMBL" id="RSL14596.1"/>
    </source>
</evidence>
<dbReference type="GO" id="GO:0000052">
    <property type="term" value="P:citrulline metabolic process"/>
    <property type="evidence" value="ECO:0007669"/>
    <property type="project" value="TreeGrafter"/>
</dbReference>
<name>A0A428MCJ8_9BACT</name>
<reference evidence="3 4" key="1">
    <citation type="submission" date="2018-12" db="EMBL/GenBank/DDBJ databases">
        <title>Sequencing of bacterial isolates from soil warming experiment in Harvard Forest, Massachusetts, USA.</title>
        <authorList>
            <person name="Deangelis K."/>
        </authorList>
    </citation>
    <scope>NUCLEOTIDE SEQUENCE [LARGE SCALE GENOMIC DNA]</scope>
    <source>
        <strain evidence="3 4">EB153</strain>
    </source>
</reference>
<dbReference type="GO" id="GO:0016403">
    <property type="term" value="F:dimethylargininase activity"/>
    <property type="evidence" value="ECO:0007669"/>
    <property type="project" value="TreeGrafter"/>
</dbReference>
<dbReference type="SUPFAM" id="SSF55909">
    <property type="entry name" value="Pentein"/>
    <property type="match status" value="1"/>
</dbReference>
<evidence type="ECO:0000256" key="2">
    <source>
        <dbReference type="ARBA" id="ARBA00022801"/>
    </source>
</evidence>
<comment type="similarity">
    <text evidence="1">Belongs to the DDAH family.</text>
</comment>
<dbReference type="GO" id="GO:0045429">
    <property type="term" value="P:positive regulation of nitric oxide biosynthetic process"/>
    <property type="evidence" value="ECO:0007669"/>
    <property type="project" value="TreeGrafter"/>
</dbReference>
<keyword evidence="4" id="KW-1185">Reference proteome</keyword>
<dbReference type="GO" id="GO:0016597">
    <property type="term" value="F:amino acid binding"/>
    <property type="evidence" value="ECO:0007669"/>
    <property type="project" value="TreeGrafter"/>
</dbReference>
<evidence type="ECO:0000313" key="4">
    <source>
        <dbReference type="Proteomes" id="UP000269669"/>
    </source>
</evidence>
<dbReference type="AlphaFoldDB" id="A0A428MCJ8"/>
<keyword evidence="2 3" id="KW-0378">Hydrolase</keyword>
<dbReference type="Pfam" id="PF19420">
    <property type="entry name" value="DDAH_eukar"/>
    <property type="match status" value="1"/>
</dbReference>
<dbReference type="OrthoDB" id="9814070at2"/>
<dbReference type="GO" id="GO:0006525">
    <property type="term" value="P:arginine metabolic process"/>
    <property type="evidence" value="ECO:0007669"/>
    <property type="project" value="TreeGrafter"/>
</dbReference>
<organism evidence="3 4">
    <name type="scientific">Edaphobacter aggregans</name>
    <dbReference type="NCBI Taxonomy" id="570835"/>
    <lineage>
        <taxon>Bacteria</taxon>
        <taxon>Pseudomonadati</taxon>
        <taxon>Acidobacteriota</taxon>
        <taxon>Terriglobia</taxon>
        <taxon>Terriglobales</taxon>
        <taxon>Acidobacteriaceae</taxon>
        <taxon>Edaphobacter</taxon>
    </lineage>
</organism>
<dbReference type="RefSeq" id="WP_125483439.1">
    <property type="nucleotide sequence ID" value="NZ_RSDW01000001.1"/>
</dbReference>
<protein>
    <submittedName>
        <fullName evidence="3">N-dimethylarginine dimethylaminohydrolase</fullName>
    </submittedName>
</protein>
<gene>
    <name evidence="3" type="ORF">EDE15_0048</name>
</gene>